<feature type="region of interest" description="Disordered" evidence="1">
    <location>
        <begin position="145"/>
        <end position="174"/>
    </location>
</feature>
<feature type="transmembrane region" description="Helical" evidence="2">
    <location>
        <begin position="410"/>
        <end position="431"/>
    </location>
</feature>
<dbReference type="EMBL" id="JANTQA010000023">
    <property type="protein sequence ID" value="KAJ3444147.1"/>
    <property type="molecule type" value="Genomic_DNA"/>
</dbReference>
<feature type="compositionally biased region" description="Low complexity" evidence="1">
    <location>
        <begin position="363"/>
        <end position="379"/>
    </location>
</feature>
<name>A0AAV7ZQ96_9EUKA</name>
<feature type="compositionally biased region" description="Low complexity" evidence="1">
    <location>
        <begin position="95"/>
        <end position="104"/>
    </location>
</feature>
<evidence type="ECO:0000313" key="5">
    <source>
        <dbReference type="Proteomes" id="UP001146793"/>
    </source>
</evidence>
<evidence type="ECO:0000256" key="1">
    <source>
        <dbReference type="SAM" id="MobiDB-lite"/>
    </source>
</evidence>
<keyword evidence="2" id="KW-0812">Transmembrane</keyword>
<evidence type="ECO:0000256" key="2">
    <source>
        <dbReference type="SAM" id="Phobius"/>
    </source>
</evidence>
<dbReference type="GO" id="GO:0003700">
    <property type="term" value="F:DNA-binding transcription factor activity"/>
    <property type="evidence" value="ECO:0007669"/>
    <property type="project" value="InterPro"/>
</dbReference>
<dbReference type="Proteomes" id="UP001146793">
    <property type="component" value="Unassembled WGS sequence"/>
</dbReference>
<accession>A0AAV7ZQ96</accession>
<sequence length="548" mass="63919">MSKIQTIKKTKPKLIKKCLNRKRGYCKTTTLVSKGSQQLSNKKKKKNTKNQSETKTQLFEKNVDGEIVDILGTMSKKMYSRLTEEQKKRRRSLKNKINAQNNRNQKNKKLRKLEDTLIEILNKHEQLNSHVTELEQNKETLQTELEKLKTKVQKKRSNKKRSRNRSRKLKQKQDFNQMIKQKEINPIFDSLIQQNFFNSLNNRDNENENRNEIENEIINQTINQNLYENSMSEEFSFGSYLNFNETTESKTGLNLNSDLKQIEDYLNFDEITDEYNTGSSLFDFQQDYKKDESKETDPIQDPINDLLPTISDENLEYEDGDEGDGILSFSQDIFKNFFDNSMKFIGNSFSIPSGMGNNEEENYNSIRNSNNENENENGNGVKYTNGNEHKHINLTKIQNSVSDIESKKKFGFSLFIIFVFLAFFSSCLPFISSPEKLQQNSPWQKGISNLNFFDGLSKNIEENDQPLPGSRKLNMYPSGKDLPCENNLIANDIMILQNKQQPEQPEQSEQSEQQEKQQQNLKSPFTYDLEFSQINKISQNSTNFNFLN</sequence>
<feature type="domain" description="BZIP" evidence="3">
    <location>
        <begin position="85"/>
        <end position="148"/>
    </location>
</feature>
<protein>
    <recommendedName>
        <fullName evidence="3">BZIP domain-containing protein</fullName>
    </recommendedName>
</protein>
<keyword evidence="2" id="KW-1133">Transmembrane helix</keyword>
<dbReference type="InterPro" id="IPR004827">
    <property type="entry name" value="bZIP"/>
</dbReference>
<feature type="region of interest" description="Disordered" evidence="1">
    <location>
        <begin position="30"/>
        <end position="55"/>
    </location>
</feature>
<proteinExistence type="predicted"/>
<gene>
    <name evidence="4" type="ORF">M0812_09998</name>
</gene>
<organism evidence="4 5">
    <name type="scientific">Anaeramoeba flamelloides</name>
    <dbReference type="NCBI Taxonomy" id="1746091"/>
    <lineage>
        <taxon>Eukaryota</taxon>
        <taxon>Metamonada</taxon>
        <taxon>Anaeramoebidae</taxon>
        <taxon>Anaeramoeba</taxon>
    </lineage>
</organism>
<feature type="region of interest" description="Disordered" evidence="1">
    <location>
        <begin position="360"/>
        <end position="380"/>
    </location>
</feature>
<reference evidence="4" key="1">
    <citation type="submission" date="2022-08" db="EMBL/GenBank/DDBJ databases">
        <title>Novel sulphate-reducing endosymbionts in the free-living metamonad Anaeramoeba.</title>
        <authorList>
            <person name="Jerlstrom-Hultqvist J."/>
            <person name="Cepicka I."/>
            <person name="Gallot-Lavallee L."/>
            <person name="Salas-Leiva D."/>
            <person name="Curtis B.A."/>
            <person name="Zahonova K."/>
            <person name="Pipaliya S."/>
            <person name="Dacks J."/>
            <person name="Roger A.J."/>
        </authorList>
    </citation>
    <scope>NUCLEOTIDE SEQUENCE</scope>
    <source>
        <strain evidence="4">Busselton2</strain>
    </source>
</reference>
<evidence type="ECO:0000259" key="3">
    <source>
        <dbReference type="PROSITE" id="PS50217"/>
    </source>
</evidence>
<keyword evidence="2" id="KW-0472">Membrane</keyword>
<feature type="region of interest" description="Disordered" evidence="1">
    <location>
        <begin position="82"/>
        <end position="108"/>
    </location>
</feature>
<evidence type="ECO:0000313" key="4">
    <source>
        <dbReference type="EMBL" id="KAJ3444147.1"/>
    </source>
</evidence>
<dbReference type="PROSITE" id="PS50217">
    <property type="entry name" value="BZIP"/>
    <property type="match status" value="1"/>
</dbReference>
<feature type="compositionally biased region" description="Low complexity" evidence="1">
    <location>
        <begin position="499"/>
        <end position="520"/>
    </location>
</feature>
<comment type="caution">
    <text evidence="4">The sequence shown here is derived from an EMBL/GenBank/DDBJ whole genome shotgun (WGS) entry which is preliminary data.</text>
</comment>
<feature type="compositionally biased region" description="Basic residues" evidence="1">
    <location>
        <begin position="150"/>
        <end position="170"/>
    </location>
</feature>
<dbReference type="AlphaFoldDB" id="A0AAV7ZQ96"/>
<feature type="region of interest" description="Disordered" evidence="1">
    <location>
        <begin position="499"/>
        <end position="521"/>
    </location>
</feature>